<evidence type="ECO:0000256" key="2">
    <source>
        <dbReference type="ARBA" id="ARBA00022692"/>
    </source>
</evidence>
<protein>
    <submittedName>
        <fullName evidence="7">Hemolysin III</fullName>
    </submittedName>
</protein>
<dbReference type="Proteomes" id="UP000051295">
    <property type="component" value="Unassembled WGS sequence"/>
</dbReference>
<feature type="transmembrane region" description="Helical" evidence="6">
    <location>
        <begin position="133"/>
        <end position="154"/>
    </location>
</feature>
<reference evidence="7 8" key="1">
    <citation type="submission" date="2015-04" db="EMBL/GenBank/DDBJ databases">
        <title>The draft genome sequence of Roseovarius sp.R12b.</title>
        <authorList>
            <person name="Li G."/>
            <person name="Lai Q."/>
            <person name="Shao Z."/>
            <person name="Yan P."/>
        </authorList>
    </citation>
    <scope>NUCLEOTIDE SEQUENCE [LARGE SCALE GENOMIC DNA]</scope>
    <source>
        <strain evidence="7 8">R12B</strain>
    </source>
</reference>
<feature type="transmembrane region" description="Helical" evidence="6">
    <location>
        <begin position="47"/>
        <end position="68"/>
    </location>
</feature>
<comment type="caution">
    <text evidence="7">The sequence shown here is derived from an EMBL/GenBank/DDBJ whole genome shotgun (WGS) entry which is preliminary data.</text>
</comment>
<comment type="subcellular location">
    <subcellularLocation>
        <location evidence="1">Membrane</location>
        <topology evidence="1">Multi-pass membrane protein</topology>
    </subcellularLocation>
</comment>
<keyword evidence="2 6" id="KW-0812">Transmembrane</keyword>
<keyword evidence="4 6" id="KW-0472">Membrane</keyword>
<dbReference type="PATRIC" id="fig|1641875.4.peg.1005"/>
<evidence type="ECO:0000313" key="8">
    <source>
        <dbReference type="Proteomes" id="UP000051295"/>
    </source>
</evidence>
<gene>
    <name evidence="7" type="ORF">XM53_15955</name>
</gene>
<feature type="transmembrane region" description="Helical" evidence="6">
    <location>
        <begin position="160"/>
        <end position="180"/>
    </location>
</feature>
<keyword evidence="3 6" id="KW-1133">Transmembrane helix</keyword>
<evidence type="ECO:0000256" key="5">
    <source>
        <dbReference type="PIRSR" id="PIRSR604254-1"/>
    </source>
</evidence>
<feature type="transmembrane region" description="Helical" evidence="6">
    <location>
        <begin position="12"/>
        <end position="35"/>
    </location>
</feature>
<name>A0A0T5NRL3_9RHOB</name>
<feature type="binding site" evidence="5">
    <location>
        <position position="191"/>
    </location>
    <ligand>
        <name>Zn(2+)</name>
        <dbReference type="ChEBI" id="CHEBI:29105"/>
    </ligand>
</feature>
<accession>A0A0T5NRL3</accession>
<feature type="binding site" evidence="5">
    <location>
        <position position="66"/>
    </location>
    <ligand>
        <name>Zn(2+)</name>
        <dbReference type="ChEBI" id="CHEBI:29105"/>
    </ligand>
</feature>
<feature type="transmembrane region" description="Helical" evidence="6">
    <location>
        <begin position="104"/>
        <end position="121"/>
    </location>
</feature>
<evidence type="ECO:0000256" key="3">
    <source>
        <dbReference type="ARBA" id="ARBA00022989"/>
    </source>
</evidence>
<evidence type="ECO:0000256" key="6">
    <source>
        <dbReference type="SAM" id="Phobius"/>
    </source>
</evidence>
<sequence length="216" mass="22789">MSYPSYTRAERIADGAVHVLGVGAALVAVAFLIIANAGQLTAGPMTAAIVYGLAMILMLSASAAYHLAAHTSLRPVLRRIDHAAIYVKIAGTITPLAVLLNTPFAYTVLTLVWFLALSGAVRKLLAARGKMSTHWLPQVALGWLGLIIIVPLWPSLPANSLTLIFAGGIIYSGAVVFYCWDTLKFSNAIWHACVLIATACCFLGISGAMAKSIAPL</sequence>
<dbReference type="AlphaFoldDB" id="A0A0T5NRL3"/>
<evidence type="ECO:0000256" key="1">
    <source>
        <dbReference type="ARBA" id="ARBA00004141"/>
    </source>
</evidence>
<proteinExistence type="predicted"/>
<dbReference type="STRING" id="1641875.XM53_15955"/>
<dbReference type="PANTHER" id="PTHR20855">
    <property type="entry name" value="ADIPOR/PROGESTIN RECEPTOR-RELATED"/>
    <property type="match status" value="1"/>
</dbReference>
<feature type="transmembrane region" description="Helical" evidence="6">
    <location>
        <begin position="192"/>
        <end position="214"/>
    </location>
</feature>
<evidence type="ECO:0000256" key="4">
    <source>
        <dbReference type="ARBA" id="ARBA00023136"/>
    </source>
</evidence>
<keyword evidence="5" id="KW-0479">Metal-binding</keyword>
<dbReference type="PANTHER" id="PTHR20855:SF3">
    <property type="entry name" value="LD03007P"/>
    <property type="match status" value="1"/>
</dbReference>
<dbReference type="EMBL" id="LAXJ01000019">
    <property type="protein sequence ID" value="KRS11546.1"/>
    <property type="molecule type" value="Genomic_DNA"/>
</dbReference>
<keyword evidence="5" id="KW-0862">Zinc</keyword>
<dbReference type="InterPro" id="IPR004254">
    <property type="entry name" value="AdipoR/HlyIII-related"/>
</dbReference>
<dbReference type="Pfam" id="PF03006">
    <property type="entry name" value="HlyIII"/>
    <property type="match status" value="1"/>
</dbReference>
<dbReference type="GO" id="GO:0016020">
    <property type="term" value="C:membrane"/>
    <property type="evidence" value="ECO:0007669"/>
    <property type="project" value="UniProtKB-SubCell"/>
</dbReference>
<organism evidence="7 8">
    <name type="scientific">Roseovarius atlanticus</name>
    <dbReference type="NCBI Taxonomy" id="1641875"/>
    <lineage>
        <taxon>Bacteria</taxon>
        <taxon>Pseudomonadati</taxon>
        <taxon>Pseudomonadota</taxon>
        <taxon>Alphaproteobacteria</taxon>
        <taxon>Rhodobacterales</taxon>
        <taxon>Roseobacteraceae</taxon>
        <taxon>Roseovarius</taxon>
    </lineage>
</organism>
<keyword evidence="8" id="KW-1185">Reference proteome</keyword>
<evidence type="ECO:0000313" key="7">
    <source>
        <dbReference type="EMBL" id="KRS11546.1"/>
    </source>
</evidence>
<dbReference type="GO" id="GO:0046872">
    <property type="term" value="F:metal ion binding"/>
    <property type="evidence" value="ECO:0007669"/>
    <property type="project" value="UniProtKB-KW"/>
</dbReference>